<dbReference type="RefSeq" id="WP_119341798.1">
    <property type="nucleotide sequence ID" value="NZ_QWKY01000061.1"/>
</dbReference>
<evidence type="ECO:0000313" key="2">
    <source>
        <dbReference type="EMBL" id="RIH76000.1"/>
    </source>
</evidence>
<dbReference type="CDD" id="cd01741">
    <property type="entry name" value="GATase1_1"/>
    <property type="match status" value="1"/>
</dbReference>
<dbReference type="Proteomes" id="UP000265443">
    <property type="component" value="Unassembled WGS sequence"/>
</dbReference>
<keyword evidence="3" id="KW-1185">Reference proteome</keyword>
<feature type="domain" description="Glutamine amidotransferase" evidence="1">
    <location>
        <begin position="70"/>
        <end position="181"/>
    </location>
</feature>
<dbReference type="Gene3D" id="3.40.50.880">
    <property type="match status" value="1"/>
</dbReference>
<dbReference type="EMBL" id="QWKY01000061">
    <property type="protein sequence ID" value="RIH76000.1"/>
    <property type="molecule type" value="Genomic_DNA"/>
</dbReference>
<dbReference type="PANTHER" id="PTHR42695:SF5">
    <property type="entry name" value="GLUTAMINE AMIDOTRANSFERASE YLR126C-RELATED"/>
    <property type="match status" value="1"/>
</dbReference>
<evidence type="ECO:0000313" key="3">
    <source>
        <dbReference type="Proteomes" id="UP000265443"/>
    </source>
</evidence>
<accession>A0ABX9MJA1</accession>
<organism evidence="2 3">
    <name type="scientific">Meiothermus hypogaeus</name>
    <dbReference type="NCBI Taxonomy" id="884155"/>
    <lineage>
        <taxon>Bacteria</taxon>
        <taxon>Thermotogati</taxon>
        <taxon>Deinococcota</taxon>
        <taxon>Deinococci</taxon>
        <taxon>Thermales</taxon>
        <taxon>Thermaceae</taxon>
        <taxon>Meiothermus</taxon>
    </lineage>
</organism>
<name>A0ABX9MJA1_9DEIN</name>
<gene>
    <name evidence="2" type="primary">guaA_2</name>
    <name evidence="2" type="ORF">Mhypo_02670</name>
</gene>
<evidence type="ECO:0000259" key="1">
    <source>
        <dbReference type="Pfam" id="PF00117"/>
    </source>
</evidence>
<reference evidence="2 3" key="1">
    <citation type="submission" date="2018-08" db="EMBL/GenBank/DDBJ databases">
        <title>Meiothermus hypogaeus DSM 23238 genome sequencing project.</title>
        <authorList>
            <person name="Da Costa M.S."/>
            <person name="Albuquerque L."/>
            <person name="Raposo P."/>
            <person name="Froufe H.J.C."/>
            <person name="Barroso C.S."/>
            <person name="Egas C."/>
        </authorList>
    </citation>
    <scope>NUCLEOTIDE SEQUENCE [LARGE SCALE GENOMIC DNA]</scope>
    <source>
        <strain evidence="2 3">DSM 23238</strain>
    </source>
</reference>
<dbReference type="GO" id="GO:0003922">
    <property type="term" value="F:GMP synthase (glutamine-hydrolyzing) activity"/>
    <property type="evidence" value="ECO:0007669"/>
    <property type="project" value="UniProtKB-EC"/>
</dbReference>
<keyword evidence="2" id="KW-0436">Ligase</keyword>
<dbReference type="PANTHER" id="PTHR42695">
    <property type="entry name" value="GLUTAMINE AMIDOTRANSFERASE YLR126C-RELATED"/>
    <property type="match status" value="1"/>
</dbReference>
<protein>
    <submittedName>
        <fullName evidence="2">GMP synthase [glutamine-hydrolyzing]</fullName>
        <ecNumber evidence="2">6.3.5.2</ecNumber>
    </submittedName>
</protein>
<dbReference type="InterPro" id="IPR029062">
    <property type="entry name" value="Class_I_gatase-like"/>
</dbReference>
<comment type="caution">
    <text evidence="2">The sequence shown here is derived from an EMBL/GenBank/DDBJ whole genome shotgun (WGS) entry which is preliminary data.</text>
</comment>
<dbReference type="SUPFAM" id="SSF52317">
    <property type="entry name" value="Class I glutamine amidotransferase-like"/>
    <property type="match status" value="1"/>
</dbReference>
<dbReference type="Pfam" id="PF00117">
    <property type="entry name" value="GATase"/>
    <property type="match status" value="1"/>
</dbReference>
<proteinExistence type="predicted"/>
<sequence length="228" mass="25056">MRLAVLVCDDPPTGLEGMAGDYPAMFERLLGLPLTPFDVRTGQYPAQVEDFGGYLITGSRASVYDPLPWIPPLEDFVRAVAASSSRLVGVCFGHQMIGQALGGRVERWPLGWGVGVHRFAIYRQAPWMEPALKELWLILSCQDQITVLPPGALVLGGSEFSPHAIIQVGENVLGMQPHPEFPVAFAQALLEQRRERVGEARYTEARASFALEPTAREVAGWIRNFLAS</sequence>
<dbReference type="EC" id="6.3.5.2" evidence="2"/>
<dbReference type="InterPro" id="IPR017926">
    <property type="entry name" value="GATASE"/>
</dbReference>
<dbReference type="InterPro" id="IPR044992">
    <property type="entry name" value="ChyE-like"/>
</dbReference>